<dbReference type="Proteomes" id="UP001500742">
    <property type="component" value="Unassembled WGS sequence"/>
</dbReference>
<name>A0ABP7QCR0_9SPHI</name>
<gene>
    <name evidence="2" type="ORF">GCM10022210_34220</name>
</gene>
<dbReference type="Gene3D" id="3.40.710.10">
    <property type="entry name" value="DD-peptidase/beta-lactamase superfamily"/>
    <property type="match status" value="1"/>
</dbReference>
<dbReference type="InterPro" id="IPR050491">
    <property type="entry name" value="AmpC-like"/>
</dbReference>
<evidence type="ECO:0000259" key="1">
    <source>
        <dbReference type="Pfam" id="PF00144"/>
    </source>
</evidence>
<accession>A0ABP7QCR0</accession>
<proteinExistence type="predicted"/>
<evidence type="ECO:0000313" key="3">
    <source>
        <dbReference type="Proteomes" id="UP001500742"/>
    </source>
</evidence>
<feature type="domain" description="Beta-lactamase-related" evidence="1">
    <location>
        <begin position="2"/>
        <end position="274"/>
    </location>
</feature>
<dbReference type="InterPro" id="IPR012338">
    <property type="entry name" value="Beta-lactam/transpept-like"/>
</dbReference>
<dbReference type="InterPro" id="IPR001466">
    <property type="entry name" value="Beta-lactam-related"/>
</dbReference>
<dbReference type="EMBL" id="BAAAZC010000025">
    <property type="protein sequence ID" value="GAA3980178.1"/>
    <property type="molecule type" value="Genomic_DNA"/>
</dbReference>
<evidence type="ECO:0000313" key="2">
    <source>
        <dbReference type="EMBL" id="GAA3980178.1"/>
    </source>
</evidence>
<keyword evidence="2" id="KW-0378">Hydrolase</keyword>
<reference evidence="3" key="1">
    <citation type="journal article" date="2019" name="Int. J. Syst. Evol. Microbiol.">
        <title>The Global Catalogue of Microorganisms (GCM) 10K type strain sequencing project: providing services to taxonomists for standard genome sequencing and annotation.</title>
        <authorList>
            <consortium name="The Broad Institute Genomics Platform"/>
            <consortium name="The Broad Institute Genome Sequencing Center for Infectious Disease"/>
            <person name="Wu L."/>
            <person name="Ma J."/>
        </authorList>
    </citation>
    <scope>NUCLEOTIDE SEQUENCE [LARGE SCALE GENOMIC DNA]</scope>
    <source>
        <strain evidence="3">JCM 16601</strain>
    </source>
</reference>
<comment type="caution">
    <text evidence="2">The sequence shown here is derived from an EMBL/GenBank/DDBJ whole genome shotgun (WGS) entry which is preliminary data.</text>
</comment>
<keyword evidence="3" id="KW-1185">Reference proteome</keyword>
<dbReference type="Pfam" id="PF00144">
    <property type="entry name" value="Beta-lactamase"/>
    <property type="match status" value="1"/>
</dbReference>
<dbReference type="GO" id="GO:0016787">
    <property type="term" value="F:hydrolase activity"/>
    <property type="evidence" value="ECO:0007669"/>
    <property type="project" value="UniProtKB-KW"/>
</dbReference>
<dbReference type="PANTHER" id="PTHR46825">
    <property type="entry name" value="D-ALANYL-D-ALANINE-CARBOXYPEPTIDASE/ENDOPEPTIDASE AMPH"/>
    <property type="match status" value="1"/>
</dbReference>
<dbReference type="SUPFAM" id="SSF56601">
    <property type="entry name" value="beta-lactamase/transpeptidase-like"/>
    <property type="match status" value="1"/>
</dbReference>
<sequence>MDGKLRLDMPASRFIPELAKYKDTIRIEHLIYNTSGITDYYQLPRASDRSWVTFDYFDNDECIRTSLRQDTLAFMPGTKWDYCNVNFMLLARIVEKVSGEPFSAFARRRLFLPLGMKQTMVNDDATEIIQDRAIPYNPRTKEYVDAYRKSGFDVKYGSGWIQHARNSPHYGGSGISTTVNDLIKWEENFFSKQFGGEQFYQLMHRTQRFRHDMDNQAFGLYRGTFKGSTYWAWDGADYGVSAQIMRFTDQQVAIIVLSNIGNGDSAKKAQQIADLLIAGKQL</sequence>
<protein>
    <submittedName>
        <fullName evidence="2">Serine hydrolase domain-containing protein</fullName>
    </submittedName>
</protein>
<organism evidence="2 3">
    <name type="scientific">Mucilaginibacter dorajii</name>
    <dbReference type="NCBI Taxonomy" id="692994"/>
    <lineage>
        <taxon>Bacteria</taxon>
        <taxon>Pseudomonadati</taxon>
        <taxon>Bacteroidota</taxon>
        <taxon>Sphingobacteriia</taxon>
        <taxon>Sphingobacteriales</taxon>
        <taxon>Sphingobacteriaceae</taxon>
        <taxon>Mucilaginibacter</taxon>
    </lineage>
</organism>
<dbReference type="PANTHER" id="PTHR46825:SF9">
    <property type="entry name" value="BETA-LACTAMASE-RELATED DOMAIN-CONTAINING PROTEIN"/>
    <property type="match status" value="1"/>
</dbReference>